<gene>
    <name evidence="2" type="ORF">BW730_10660</name>
</gene>
<dbReference type="STRING" id="1332264.BW730_10660"/>
<evidence type="ECO:0000313" key="2">
    <source>
        <dbReference type="EMBL" id="AQP47885.1"/>
    </source>
</evidence>
<evidence type="ECO:0000256" key="1">
    <source>
        <dbReference type="SAM" id="Phobius"/>
    </source>
</evidence>
<evidence type="ECO:0000313" key="3">
    <source>
        <dbReference type="Proteomes" id="UP000188145"/>
    </source>
</evidence>
<dbReference type="AlphaFoldDB" id="A0A1Q2CP83"/>
<keyword evidence="1" id="KW-0472">Membrane</keyword>
<proteinExistence type="predicted"/>
<keyword evidence="3" id="KW-1185">Reference proteome</keyword>
<protein>
    <submittedName>
        <fullName evidence="2">Uncharacterized protein</fullName>
    </submittedName>
</protein>
<keyword evidence="1" id="KW-0812">Transmembrane</keyword>
<dbReference type="RefSeq" id="WP_077686214.1">
    <property type="nucleotide sequence ID" value="NZ_CP019606.1"/>
</dbReference>
<keyword evidence="1" id="KW-1133">Transmembrane helix</keyword>
<feature type="transmembrane region" description="Helical" evidence="1">
    <location>
        <begin position="16"/>
        <end position="39"/>
    </location>
</feature>
<reference evidence="3" key="1">
    <citation type="submission" date="2017-02" db="EMBL/GenBank/DDBJ databases">
        <title>Tessaracoccus aquaemaris sp. nov., isolated from the intestine of a Korean rockfish, Sebastes schlegelii, in a marine aquaculture pond.</title>
        <authorList>
            <person name="Tak E.J."/>
            <person name="Bae J.-W."/>
        </authorList>
    </citation>
    <scope>NUCLEOTIDE SEQUENCE [LARGE SCALE GENOMIC DNA]</scope>
    <source>
        <strain evidence="3">NSG39</strain>
    </source>
</reference>
<organism evidence="2 3">
    <name type="scientific">Tessaracoccus aquimaris</name>
    <dbReference type="NCBI Taxonomy" id="1332264"/>
    <lineage>
        <taxon>Bacteria</taxon>
        <taxon>Bacillati</taxon>
        <taxon>Actinomycetota</taxon>
        <taxon>Actinomycetes</taxon>
        <taxon>Propionibacteriales</taxon>
        <taxon>Propionibacteriaceae</taxon>
        <taxon>Tessaracoccus</taxon>
    </lineage>
</organism>
<sequence>MSQNQTPEEPRGNGRVAVLLIMAVGLLTAIIVLVSVLSLKKSSEQQDGSAPVVVSVGLP</sequence>
<dbReference type="EMBL" id="CP019606">
    <property type="protein sequence ID" value="AQP47885.1"/>
    <property type="molecule type" value="Genomic_DNA"/>
</dbReference>
<dbReference type="KEGG" id="tes:BW730_10660"/>
<accession>A0A1Q2CP83</accession>
<dbReference type="Proteomes" id="UP000188145">
    <property type="component" value="Chromosome"/>
</dbReference>
<name>A0A1Q2CP83_9ACTN</name>